<name>A0ABX8QR44_9ACTN</name>
<dbReference type="SUPFAM" id="SSF160719">
    <property type="entry name" value="gpW/gp25-like"/>
    <property type="match status" value="1"/>
</dbReference>
<evidence type="ECO:0000259" key="1">
    <source>
        <dbReference type="Pfam" id="PF04965"/>
    </source>
</evidence>
<keyword evidence="3" id="KW-1185">Reference proteome</keyword>
<reference evidence="2" key="1">
    <citation type="submission" date="2020-07" db="EMBL/GenBank/DDBJ databases">
        <authorList>
            <person name="Tarantini F.S."/>
            <person name="Hong K.W."/>
            <person name="Chan K.G."/>
        </authorList>
    </citation>
    <scope>NUCLEOTIDE SEQUENCE</scope>
    <source>
        <strain evidence="2">32-07</strain>
    </source>
</reference>
<dbReference type="Pfam" id="PF04965">
    <property type="entry name" value="GPW_gp25"/>
    <property type="match status" value="1"/>
</dbReference>
<gene>
    <name evidence="2" type="ORF">AGRA3207_002102</name>
</gene>
<sequence>MTGRLMGPAFPFRIEAGGVARAAGHAKVEDGLRHLLAGRAGERVMLRDYGTAVPARLQEPGSAALAPLLRRDIERALARFMPEVRLTAPVRVTVDGERLTVAVEYAVRPDDVVRRLELDLP</sequence>
<feature type="domain" description="IraD/Gp25-like" evidence="1">
    <location>
        <begin position="24"/>
        <end position="109"/>
    </location>
</feature>
<accession>A0ABX8QR44</accession>
<protein>
    <submittedName>
        <fullName evidence="2">GPW/gp25 family protein</fullName>
    </submittedName>
</protein>
<dbReference type="EMBL" id="CP059572">
    <property type="protein sequence ID" value="QXJ21265.1"/>
    <property type="molecule type" value="Genomic_DNA"/>
</dbReference>
<evidence type="ECO:0000313" key="2">
    <source>
        <dbReference type="EMBL" id="QXJ21265.1"/>
    </source>
</evidence>
<proteinExistence type="predicted"/>
<dbReference type="Proteomes" id="UP001049518">
    <property type="component" value="Chromosome"/>
</dbReference>
<dbReference type="Gene3D" id="3.10.450.40">
    <property type="match status" value="1"/>
</dbReference>
<dbReference type="RefSeq" id="WP_231334408.1">
    <property type="nucleotide sequence ID" value="NZ_CP059572.1"/>
</dbReference>
<evidence type="ECO:0000313" key="3">
    <source>
        <dbReference type="Proteomes" id="UP001049518"/>
    </source>
</evidence>
<organism evidence="2 3">
    <name type="scientific">Actinomadura graeca</name>
    <dbReference type="NCBI Taxonomy" id="2750812"/>
    <lineage>
        <taxon>Bacteria</taxon>
        <taxon>Bacillati</taxon>
        <taxon>Actinomycetota</taxon>
        <taxon>Actinomycetes</taxon>
        <taxon>Streptosporangiales</taxon>
        <taxon>Thermomonosporaceae</taxon>
        <taxon>Actinomadura</taxon>
    </lineage>
</organism>
<dbReference type="InterPro" id="IPR007048">
    <property type="entry name" value="IraD/Gp25-like"/>
</dbReference>